<evidence type="ECO:0000256" key="4">
    <source>
        <dbReference type="ARBA" id="ARBA00022679"/>
    </source>
</evidence>
<dbReference type="PANTHER" id="PTHR23315:SF239">
    <property type="entry name" value="RING-TYPE E3 UBIQUITIN TRANSFERASE"/>
    <property type="match status" value="1"/>
</dbReference>
<dbReference type="Gene3D" id="1.25.10.10">
    <property type="entry name" value="Leucine-rich Repeat Variant"/>
    <property type="match status" value="1"/>
</dbReference>
<dbReference type="EMBL" id="RXIC02000021">
    <property type="protein sequence ID" value="KAB1220640.1"/>
    <property type="molecule type" value="Genomic_DNA"/>
</dbReference>
<evidence type="ECO:0000259" key="6">
    <source>
        <dbReference type="PROSITE" id="PS51698"/>
    </source>
</evidence>
<dbReference type="InterPro" id="IPR016024">
    <property type="entry name" value="ARM-type_fold"/>
</dbReference>
<feature type="domain" description="U-box" evidence="6">
    <location>
        <begin position="225"/>
        <end position="299"/>
    </location>
</feature>
<accession>A0A6A1WCT4</accession>
<dbReference type="SUPFAM" id="SSF48371">
    <property type="entry name" value="ARM repeat"/>
    <property type="match status" value="1"/>
</dbReference>
<comment type="catalytic activity">
    <reaction evidence="1">
        <text>S-ubiquitinyl-[E2 ubiquitin-conjugating enzyme]-L-cysteine + [acceptor protein]-L-lysine = [E2 ubiquitin-conjugating enzyme]-L-cysteine + N(6)-ubiquitinyl-[acceptor protein]-L-lysine.</text>
        <dbReference type="EC" id="2.3.2.27"/>
    </reaction>
</comment>
<dbReference type="EC" id="2.3.2.27" evidence="3"/>
<dbReference type="SMART" id="SM00504">
    <property type="entry name" value="Ubox"/>
    <property type="match status" value="1"/>
</dbReference>
<dbReference type="GO" id="GO:0016567">
    <property type="term" value="P:protein ubiquitination"/>
    <property type="evidence" value="ECO:0007669"/>
    <property type="project" value="UniProtKB-UniPathway"/>
</dbReference>
<keyword evidence="4" id="KW-0808">Transferase</keyword>
<dbReference type="Gene3D" id="3.30.40.10">
    <property type="entry name" value="Zinc/RING finger domain, C3HC4 (zinc finger)"/>
    <property type="match status" value="1"/>
</dbReference>
<comment type="caution">
    <text evidence="7">The sequence shown here is derived from an EMBL/GenBank/DDBJ whole genome shotgun (WGS) entry which is preliminary data.</text>
</comment>
<evidence type="ECO:0000313" key="7">
    <source>
        <dbReference type="EMBL" id="KAB1220640.1"/>
    </source>
</evidence>
<evidence type="ECO:0000313" key="8">
    <source>
        <dbReference type="Proteomes" id="UP000516437"/>
    </source>
</evidence>
<dbReference type="InterPro" id="IPR013083">
    <property type="entry name" value="Znf_RING/FYVE/PHD"/>
</dbReference>
<dbReference type="GO" id="GO:0061630">
    <property type="term" value="F:ubiquitin protein ligase activity"/>
    <property type="evidence" value="ECO:0007669"/>
    <property type="project" value="UniProtKB-EC"/>
</dbReference>
<evidence type="ECO:0000256" key="5">
    <source>
        <dbReference type="ARBA" id="ARBA00022786"/>
    </source>
</evidence>
<evidence type="ECO:0000256" key="2">
    <source>
        <dbReference type="ARBA" id="ARBA00004906"/>
    </source>
</evidence>
<comment type="pathway">
    <text evidence="2">Protein modification; protein ubiquitination.</text>
</comment>
<dbReference type="Proteomes" id="UP000516437">
    <property type="component" value="Chromosome 3"/>
</dbReference>
<dbReference type="OrthoDB" id="10064100at2759"/>
<keyword evidence="5" id="KW-0833">Ubl conjugation pathway</keyword>
<dbReference type="PROSITE" id="PS51698">
    <property type="entry name" value="U_BOX"/>
    <property type="match status" value="1"/>
</dbReference>
<keyword evidence="8" id="KW-1185">Reference proteome</keyword>
<sequence length="714" mass="79649">MCLELKKFIDRISEIFSAIESARPRCTSGIQALCSLHSAIYKAKLLIQHCSESSKLYLAITTGKMHLRCEKIRDTLQFCLSQIQAMVPSLLAAKISGIVHDLKAAKFPLESSEEEAGKIVIALIRQEISMSRSVNNLELQAVQDATLRLNITSPLGVLIEKRSIRRLLEKVNDTNPTKKNILKYLLYLLRKYGEKIVRDNNDITLVQHDESSYQSIEPDDCGTSEPPDEFKCPISMRLMYDPVIIASGKTFERFWIEKWFNEGNETCPITHMKLDNLSPTPNSVIKSLISEWSSKQGITIPDPSLESHLASLASMESSSSCSIASFGSSMNKLHFEISSVSLCSSGTNGGSEMLDDKSDDSFGFRLSQINLEPERFYRSDDCDGNILESLCKLSALSWESQCKTVGVVKNQLEDNKQACRTANSNSCIRPLIKFLKDGRELRDVKAQRDGAEVLLAILKENRSEMPTFDEDGIYVLASYLDSEITGEALAIMEILSCLPTYKSMMVATGVLPSILEILDTKSREFHSIAMKILCNLSCNRDIGYHFVYLDCLPRLVPLLEDQNLAWFCIRIIRNLCCTEEVRIAVGETSSCISAIANLLETGTKNEQEYAADVLLSVCRERAEFSQLIMRDNIIQAIVNISVNGTSRGKMIALELLQLLPHNRDHTPVCSVPKAGLGLNIPSNSGDHYRDKKSSFGAFRFLGKKISLYSTNSSS</sequence>
<dbReference type="PANTHER" id="PTHR23315">
    <property type="entry name" value="U BOX DOMAIN-CONTAINING"/>
    <property type="match status" value="1"/>
</dbReference>
<reference evidence="7 8" key="1">
    <citation type="journal article" date="2019" name="Plant Biotechnol. J.">
        <title>The red bayberry genome and genetic basis of sex determination.</title>
        <authorList>
            <person name="Jia H.M."/>
            <person name="Jia H.J."/>
            <person name="Cai Q.L."/>
            <person name="Wang Y."/>
            <person name="Zhao H.B."/>
            <person name="Yang W.F."/>
            <person name="Wang G.Y."/>
            <person name="Li Y.H."/>
            <person name="Zhan D.L."/>
            <person name="Shen Y.T."/>
            <person name="Niu Q.F."/>
            <person name="Chang L."/>
            <person name="Qiu J."/>
            <person name="Zhao L."/>
            <person name="Xie H.B."/>
            <person name="Fu W.Y."/>
            <person name="Jin J."/>
            <person name="Li X.W."/>
            <person name="Jiao Y."/>
            <person name="Zhou C.C."/>
            <person name="Tu T."/>
            <person name="Chai C.Y."/>
            <person name="Gao J.L."/>
            <person name="Fan L.J."/>
            <person name="van de Weg E."/>
            <person name="Wang J.Y."/>
            <person name="Gao Z.S."/>
        </authorList>
    </citation>
    <scope>NUCLEOTIDE SEQUENCE [LARGE SCALE GENOMIC DNA]</scope>
    <source>
        <tissue evidence="7">Leaves</tissue>
    </source>
</reference>
<dbReference type="UniPathway" id="UPA00143"/>
<proteinExistence type="predicted"/>
<evidence type="ECO:0000256" key="1">
    <source>
        <dbReference type="ARBA" id="ARBA00000900"/>
    </source>
</evidence>
<dbReference type="InterPro" id="IPR003613">
    <property type="entry name" value="Ubox_domain"/>
</dbReference>
<dbReference type="CDD" id="cd16664">
    <property type="entry name" value="RING-Ubox_PUB"/>
    <property type="match status" value="1"/>
</dbReference>
<dbReference type="SUPFAM" id="SSF57850">
    <property type="entry name" value="RING/U-box"/>
    <property type="match status" value="1"/>
</dbReference>
<organism evidence="7 8">
    <name type="scientific">Morella rubra</name>
    <name type="common">Chinese bayberry</name>
    <dbReference type="NCBI Taxonomy" id="262757"/>
    <lineage>
        <taxon>Eukaryota</taxon>
        <taxon>Viridiplantae</taxon>
        <taxon>Streptophyta</taxon>
        <taxon>Embryophyta</taxon>
        <taxon>Tracheophyta</taxon>
        <taxon>Spermatophyta</taxon>
        <taxon>Magnoliopsida</taxon>
        <taxon>eudicotyledons</taxon>
        <taxon>Gunneridae</taxon>
        <taxon>Pentapetalae</taxon>
        <taxon>rosids</taxon>
        <taxon>fabids</taxon>
        <taxon>Fagales</taxon>
        <taxon>Myricaceae</taxon>
        <taxon>Morella</taxon>
    </lineage>
</organism>
<evidence type="ECO:0000256" key="3">
    <source>
        <dbReference type="ARBA" id="ARBA00012483"/>
    </source>
</evidence>
<dbReference type="InterPro" id="IPR011989">
    <property type="entry name" value="ARM-like"/>
</dbReference>
<dbReference type="Pfam" id="PF04564">
    <property type="entry name" value="U-box"/>
    <property type="match status" value="1"/>
</dbReference>
<protein>
    <recommendedName>
        <fullName evidence="3">RING-type E3 ubiquitin transferase</fullName>
        <ecNumber evidence="3">2.3.2.27</ecNumber>
    </recommendedName>
</protein>
<dbReference type="AlphaFoldDB" id="A0A6A1WCT4"/>
<gene>
    <name evidence="7" type="ORF">CJ030_MR3G009410</name>
</gene>
<dbReference type="InterPro" id="IPR045210">
    <property type="entry name" value="RING-Ubox_PUB"/>
</dbReference>
<name>A0A6A1WCT4_9ROSI</name>